<feature type="compositionally biased region" description="Basic and acidic residues" evidence="1">
    <location>
        <begin position="246"/>
        <end position="255"/>
    </location>
</feature>
<dbReference type="Proteomes" id="UP001470230">
    <property type="component" value="Unassembled WGS sequence"/>
</dbReference>
<evidence type="ECO:0000313" key="3">
    <source>
        <dbReference type="Proteomes" id="UP001470230"/>
    </source>
</evidence>
<proteinExistence type="predicted"/>
<feature type="compositionally biased region" description="Low complexity" evidence="1">
    <location>
        <begin position="217"/>
        <end position="243"/>
    </location>
</feature>
<evidence type="ECO:0000313" key="2">
    <source>
        <dbReference type="EMBL" id="KAK8858142.1"/>
    </source>
</evidence>
<sequence>MQYNQQQQRQLPPLPNITNQSSQPIYSSQAQPQLNRNTSIQSLSLYGSKLHPGESQSMQSMQSMESSEAIITQSLPNQTFPVVYNDTIFMVDPVATASASLKFKELIDPLINDNQQLNNARIIVVGNEFTNRNIENFLKLCQNLPTDVHNDEMKEICEIAKMFKADQIYNTGLKFIQDVIDPSFNVPDDKYDESNGQAYVYVELQRKESNESNKLPNDVNDGNDANGVNDVNDLNDVSKNNNVPQKAEDHDNPDLEKMYGGLDSVVYQVKIENRGLKCPIYRFYIDENLKFSAKKKDYHIYIVEGDDIHVKRDKCDHIGHIHQYPDGFNMIRANDTKFKLQYVNSGKPDELSISVSFPLNDARVNWTPKTPKYDPLTDKYYLNFNGNYHHSPIKSSRNIVLQNSNGHSTFIVRKMDPHCFEIECLPVIDPLIAFGIGLSDIVGPYSN</sequence>
<feature type="region of interest" description="Disordered" evidence="1">
    <location>
        <begin position="209"/>
        <end position="255"/>
    </location>
</feature>
<feature type="compositionally biased region" description="Polar residues" evidence="1">
    <location>
        <begin position="16"/>
        <end position="32"/>
    </location>
</feature>
<name>A0ABR2I6K1_9EUKA</name>
<gene>
    <name evidence="2" type="ORF">M9Y10_013242</name>
</gene>
<accession>A0ABR2I6K1</accession>
<evidence type="ECO:0000256" key="1">
    <source>
        <dbReference type="SAM" id="MobiDB-lite"/>
    </source>
</evidence>
<reference evidence="2 3" key="1">
    <citation type="submission" date="2024-04" db="EMBL/GenBank/DDBJ databases">
        <title>Tritrichomonas musculus Genome.</title>
        <authorList>
            <person name="Alves-Ferreira E."/>
            <person name="Grigg M."/>
            <person name="Lorenzi H."/>
            <person name="Galac M."/>
        </authorList>
    </citation>
    <scope>NUCLEOTIDE SEQUENCE [LARGE SCALE GENOMIC DNA]</scope>
    <source>
        <strain evidence="2 3">EAF2021</strain>
    </source>
</reference>
<evidence type="ECO:0008006" key="4">
    <source>
        <dbReference type="Google" id="ProtNLM"/>
    </source>
</evidence>
<comment type="caution">
    <text evidence="2">The sequence shown here is derived from an EMBL/GenBank/DDBJ whole genome shotgun (WGS) entry which is preliminary data.</text>
</comment>
<dbReference type="EMBL" id="JAPFFF010000019">
    <property type="protein sequence ID" value="KAK8858142.1"/>
    <property type="molecule type" value="Genomic_DNA"/>
</dbReference>
<protein>
    <recommendedName>
        <fullName evidence="4">Tubby C-terminal domain-containing protein</fullName>
    </recommendedName>
</protein>
<organism evidence="2 3">
    <name type="scientific">Tritrichomonas musculus</name>
    <dbReference type="NCBI Taxonomy" id="1915356"/>
    <lineage>
        <taxon>Eukaryota</taxon>
        <taxon>Metamonada</taxon>
        <taxon>Parabasalia</taxon>
        <taxon>Tritrichomonadida</taxon>
        <taxon>Tritrichomonadidae</taxon>
        <taxon>Tritrichomonas</taxon>
    </lineage>
</organism>
<feature type="region of interest" description="Disordered" evidence="1">
    <location>
        <begin position="1"/>
        <end position="32"/>
    </location>
</feature>
<keyword evidence="3" id="KW-1185">Reference proteome</keyword>
<feature type="compositionally biased region" description="Low complexity" evidence="1">
    <location>
        <begin position="1"/>
        <end position="11"/>
    </location>
</feature>